<dbReference type="AlphaFoldDB" id="A0A0G8F3N6"/>
<evidence type="ECO:0000313" key="2">
    <source>
        <dbReference type="EMBL" id="KLA31133.1"/>
    </source>
</evidence>
<dbReference type="PATRIC" id="fig|1396.428.peg.2781"/>
<dbReference type="Gene3D" id="3.90.1720.10">
    <property type="entry name" value="endopeptidase domain like (from Nostoc punctiforme)"/>
    <property type="match status" value="1"/>
</dbReference>
<name>A0A0G8F3N6_BACCE</name>
<feature type="chain" id="PRO_5038881712" description="YycO" evidence="1">
    <location>
        <begin position="20"/>
        <end position="245"/>
    </location>
</feature>
<gene>
    <name evidence="2" type="ORF">B4077_3401</name>
</gene>
<protein>
    <recommendedName>
        <fullName evidence="4">YycO</fullName>
    </recommendedName>
</protein>
<evidence type="ECO:0000256" key="1">
    <source>
        <dbReference type="SAM" id="SignalP"/>
    </source>
</evidence>
<keyword evidence="1" id="KW-0732">Signal</keyword>
<proteinExistence type="predicted"/>
<feature type="signal peptide" evidence="1">
    <location>
        <begin position="1"/>
        <end position="19"/>
    </location>
</feature>
<sequence length="245" mass="26535">MKKIHALTLTIGLITSAMAVPTATFAGSEELPHLSEIKKMQPDLSTSELLSSIDEMAKNTGDTKEAIAKQIYKELKADEALGKKEANEKVKTLGASGGTVSVGNSNMGDFFYTGSYTAYLNHGHVGMYYSSNTIVESVPNDGVRTLSTTSRKVDKGDAVVKSVNTSWQNKNDAAWWAKDRVGKDGYSYNFATNRSTTHYGAKNCSKLIWSAYKLNGGLDLDKDGGAGVYPRDVRDAKQASTIRNI</sequence>
<organism evidence="2 3">
    <name type="scientific">Bacillus cereus</name>
    <dbReference type="NCBI Taxonomy" id="1396"/>
    <lineage>
        <taxon>Bacteria</taxon>
        <taxon>Bacillati</taxon>
        <taxon>Bacillota</taxon>
        <taxon>Bacilli</taxon>
        <taxon>Bacillales</taxon>
        <taxon>Bacillaceae</taxon>
        <taxon>Bacillus</taxon>
        <taxon>Bacillus cereus group</taxon>
    </lineage>
</organism>
<accession>A0A0G8F3N6</accession>
<evidence type="ECO:0000313" key="3">
    <source>
        <dbReference type="Proteomes" id="UP000035214"/>
    </source>
</evidence>
<dbReference type="RefSeq" id="WP_046954475.1">
    <property type="nucleotide sequence ID" value="NZ_LCYI01000017.1"/>
</dbReference>
<dbReference type="InterPro" id="IPR038765">
    <property type="entry name" value="Papain-like_cys_pep_sf"/>
</dbReference>
<dbReference type="SUPFAM" id="SSF54001">
    <property type="entry name" value="Cysteine proteinases"/>
    <property type="match status" value="1"/>
</dbReference>
<dbReference type="EMBL" id="LCYI01000017">
    <property type="protein sequence ID" value="KLA31133.1"/>
    <property type="molecule type" value="Genomic_DNA"/>
</dbReference>
<dbReference type="Proteomes" id="UP000035214">
    <property type="component" value="Unassembled WGS sequence"/>
</dbReference>
<comment type="caution">
    <text evidence="2">The sequence shown here is derived from an EMBL/GenBank/DDBJ whole genome shotgun (WGS) entry which is preliminary data.</text>
</comment>
<evidence type="ECO:0008006" key="4">
    <source>
        <dbReference type="Google" id="ProtNLM"/>
    </source>
</evidence>
<reference evidence="2 3" key="1">
    <citation type="submission" date="2015-04" db="EMBL/GenBank/DDBJ databases">
        <title>Draft Genome Sequences of Eight Spore-Forming Food Isolates of Bacillus cereus Genome sequencing.</title>
        <authorList>
            <person name="Krawcyk A.O."/>
            <person name="de Jong A."/>
            <person name="Eijlander R.T."/>
            <person name="Berendsen E.M."/>
            <person name="Holsappel S."/>
            <person name="Wells-Bennik M."/>
            <person name="Kuipers O.P."/>
        </authorList>
    </citation>
    <scope>NUCLEOTIDE SEQUENCE [LARGE SCALE GENOMIC DNA]</scope>
    <source>
        <strain evidence="2 3">B4077</strain>
    </source>
</reference>